<dbReference type="Pfam" id="PF03466">
    <property type="entry name" value="LysR_substrate"/>
    <property type="match status" value="1"/>
</dbReference>
<evidence type="ECO:0000256" key="3">
    <source>
        <dbReference type="ARBA" id="ARBA00023125"/>
    </source>
</evidence>
<dbReference type="RefSeq" id="WP_407049944.1">
    <property type="nucleotide sequence ID" value="NZ_CP158568.1"/>
</dbReference>
<evidence type="ECO:0000313" key="6">
    <source>
        <dbReference type="EMBL" id="XBY44852.1"/>
    </source>
</evidence>
<dbReference type="CDD" id="cd05466">
    <property type="entry name" value="PBP2_LTTR_substrate"/>
    <property type="match status" value="1"/>
</dbReference>
<dbReference type="InterPro" id="IPR000847">
    <property type="entry name" value="LysR_HTH_N"/>
</dbReference>
<dbReference type="PANTHER" id="PTHR30419">
    <property type="entry name" value="HTH-TYPE TRANSCRIPTIONAL REGULATOR YBHD"/>
    <property type="match status" value="1"/>
</dbReference>
<evidence type="ECO:0000256" key="2">
    <source>
        <dbReference type="ARBA" id="ARBA00023015"/>
    </source>
</evidence>
<organism evidence="6">
    <name type="scientific">Methyloraptor flagellatus</name>
    <dbReference type="NCBI Taxonomy" id="3162530"/>
    <lineage>
        <taxon>Bacteria</taxon>
        <taxon>Pseudomonadati</taxon>
        <taxon>Pseudomonadota</taxon>
        <taxon>Alphaproteobacteria</taxon>
        <taxon>Hyphomicrobiales</taxon>
        <taxon>Ancalomicrobiaceae</taxon>
        <taxon>Methyloraptor</taxon>
    </lineage>
</organism>
<name>A0AAU7XAS8_9HYPH</name>
<dbReference type="GO" id="GO:0003700">
    <property type="term" value="F:DNA-binding transcription factor activity"/>
    <property type="evidence" value="ECO:0007669"/>
    <property type="project" value="InterPro"/>
</dbReference>
<dbReference type="AlphaFoldDB" id="A0AAU7XAS8"/>
<accession>A0AAU7XAS8</accession>
<dbReference type="PROSITE" id="PS50931">
    <property type="entry name" value="HTH_LYSR"/>
    <property type="match status" value="1"/>
</dbReference>
<dbReference type="GO" id="GO:0005829">
    <property type="term" value="C:cytosol"/>
    <property type="evidence" value="ECO:0007669"/>
    <property type="project" value="TreeGrafter"/>
</dbReference>
<dbReference type="SUPFAM" id="SSF46785">
    <property type="entry name" value="Winged helix' DNA-binding domain"/>
    <property type="match status" value="1"/>
</dbReference>
<dbReference type="FunFam" id="1.10.10.10:FF:000001">
    <property type="entry name" value="LysR family transcriptional regulator"/>
    <property type="match status" value="1"/>
</dbReference>
<dbReference type="PRINTS" id="PR00039">
    <property type="entry name" value="HTHLYSR"/>
</dbReference>
<protein>
    <submittedName>
        <fullName evidence="6">LysR family transcriptional regulator</fullName>
    </submittedName>
</protein>
<keyword evidence="4" id="KW-0804">Transcription</keyword>
<dbReference type="Gene3D" id="1.10.10.10">
    <property type="entry name" value="Winged helix-like DNA-binding domain superfamily/Winged helix DNA-binding domain"/>
    <property type="match status" value="1"/>
</dbReference>
<sequence length="292" mass="31865">MVIKQLVYLVALARERHFGRAATACGVSQPTLSAALRQLEDELGVPIVERGHRYNGLTAEGEEVLAHAIRILSECDSLRQSLAAQKGDLTGRLRLGAIPTALPIVPRVTFPFTAQHPSVTLAILSHTSAELQRGIDNFEIDAGITYIDNEPFDRVIAKPIYIEEYVLLTDEVGPFEGRETVGWEEAAALRLCLLTPDMQNRRIVDSVFRKIGRTPTVSVETNSIFNLMSHTGAGAWSSIVPKQLVTHFGQPPGTRTLALVDPVVTHQIGIVVADRDPLPPIVRAIFDSAVSP</sequence>
<dbReference type="GO" id="GO:0003677">
    <property type="term" value="F:DNA binding"/>
    <property type="evidence" value="ECO:0007669"/>
    <property type="project" value="UniProtKB-KW"/>
</dbReference>
<dbReference type="InterPro" id="IPR036390">
    <property type="entry name" value="WH_DNA-bd_sf"/>
</dbReference>
<dbReference type="Gene3D" id="3.40.190.290">
    <property type="match status" value="1"/>
</dbReference>
<dbReference type="PANTHER" id="PTHR30419:SF31">
    <property type="entry name" value="BLR3139 PROTEIN"/>
    <property type="match status" value="1"/>
</dbReference>
<evidence type="ECO:0000256" key="4">
    <source>
        <dbReference type="ARBA" id="ARBA00023163"/>
    </source>
</evidence>
<evidence type="ECO:0000259" key="5">
    <source>
        <dbReference type="PROSITE" id="PS50931"/>
    </source>
</evidence>
<dbReference type="KEGG" id="mflg:ABS361_00635"/>
<gene>
    <name evidence="6" type="ORF">ABS361_00635</name>
</gene>
<comment type="similarity">
    <text evidence="1">Belongs to the LysR transcriptional regulatory family.</text>
</comment>
<dbReference type="Pfam" id="PF00126">
    <property type="entry name" value="HTH_1"/>
    <property type="match status" value="1"/>
</dbReference>
<dbReference type="InterPro" id="IPR050950">
    <property type="entry name" value="HTH-type_LysR_regulators"/>
</dbReference>
<feature type="domain" description="HTH lysR-type" evidence="5">
    <location>
        <begin position="1"/>
        <end position="58"/>
    </location>
</feature>
<dbReference type="InterPro" id="IPR036388">
    <property type="entry name" value="WH-like_DNA-bd_sf"/>
</dbReference>
<dbReference type="InterPro" id="IPR005119">
    <property type="entry name" value="LysR_subst-bd"/>
</dbReference>
<evidence type="ECO:0000256" key="1">
    <source>
        <dbReference type="ARBA" id="ARBA00009437"/>
    </source>
</evidence>
<keyword evidence="3" id="KW-0238">DNA-binding</keyword>
<dbReference type="SUPFAM" id="SSF53850">
    <property type="entry name" value="Periplasmic binding protein-like II"/>
    <property type="match status" value="1"/>
</dbReference>
<proteinExistence type="inferred from homology"/>
<reference evidence="6" key="1">
    <citation type="submission" date="2024-06" db="EMBL/GenBank/DDBJ databases">
        <title>Methylostella associata gen. nov., sp. nov., a novel Ancalomicrobiaceae-affiliated facultatively methylotrophic bacteria that feed on methanotrophs of the genus Methylococcus.</title>
        <authorList>
            <person name="Saltykova V."/>
            <person name="Danilova O.V."/>
            <person name="Oshkin I.Y."/>
            <person name="Belova S.E."/>
            <person name="Pimenov N.V."/>
            <person name="Dedysh S.N."/>
        </authorList>
    </citation>
    <scope>NUCLEOTIDE SEQUENCE</scope>
    <source>
        <strain evidence="6">S20</strain>
    </source>
</reference>
<dbReference type="EMBL" id="CP158568">
    <property type="protein sequence ID" value="XBY44852.1"/>
    <property type="molecule type" value="Genomic_DNA"/>
</dbReference>
<keyword evidence="2" id="KW-0805">Transcription regulation</keyword>